<comment type="caution">
    <text evidence="1">The sequence shown here is derived from an EMBL/GenBank/DDBJ whole genome shotgun (WGS) entry which is preliminary data.</text>
</comment>
<evidence type="ECO:0000313" key="2">
    <source>
        <dbReference type="Proteomes" id="UP001268256"/>
    </source>
</evidence>
<dbReference type="InterPro" id="IPR006439">
    <property type="entry name" value="HAD-SF_hydro_IA"/>
</dbReference>
<dbReference type="SFLD" id="SFLDS00003">
    <property type="entry name" value="Haloacid_Dehalogenase"/>
    <property type="match status" value="1"/>
</dbReference>
<dbReference type="SUPFAM" id="SSF56784">
    <property type="entry name" value="HAD-like"/>
    <property type="match status" value="1"/>
</dbReference>
<dbReference type="RefSeq" id="WP_322878021.1">
    <property type="nucleotide sequence ID" value="NZ_JAVMIP010000006.1"/>
</dbReference>
<dbReference type="GO" id="GO:0008967">
    <property type="term" value="F:phosphoglycolate phosphatase activity"/>
    <property type="evidence" value="ECO:0007669"/>
    <property type="project" value="TreeGrafter"/>
</dbReference>
<dbReference type="InterPro" id="IPR050155">
    <property type="entry name" value="HAD-like_hydrolase_sf"/>
</dbReference>
<dbReference type="PANTHER" id="PTHR43434">
    <property type="entry name" value="PHOSPHOGLYCOLATE PHOSPHATASE"/>
    <property type="match status" value="1"/>
</dbReference>
<evidence type="ECO:0000313" key="1">
    <source>
        <dbReference type="EMBL" id="MDS3860755.1"/>
    </source>
</evidence>
<dbReference type="NCBIfam" id="TIGR01549">
    <property type="entry name" value="HAD-SF-IA-v1"/>
    <property type="match status" value="1"/>
</dbReference>
<dbReference type="GO" id="GO:0005829">
    <property type="term" value="C:cytosol"/>
    <property type="evidence" value="ECO:0007669"/>
    <property type="project" value="TreeGrafter"/>
</dbReference>
<dbReference type="Proteomes" id="UP001268256">
    <property type="component" value="Unassembled WGS sequence"/>
</dbReference>
<dbReference type="Gene3D" id="3.40.50.1000">
    <property type="entry name" value="HAD superfamily/HAD-like"/>
    <property type="match status" value="1"/>
</dbReference>
<dbReference type="InterPro" id="IPR036412">
    <property type="entry name" value="HAD-like_sf"/>
</dbReference>
<dbReference type="SFLD" id="SFLDG01129">
    <property type="entry name" value="C1.5:_HAD__Beta-PGM__Phosphata"/>
    <property type="match status" value="1"/>
</dbReference>
<dbReference type="GO" id="GO:0006281">
    <property type="term" value="P:DNA repair"/>
    <property type="evidence" value="ECO:0007669"/>
    <property type="project" value="TreeGrafter"/>
</dbReference>
<keyword evidence="2" id="KW-1185">Reference proteome</keyword>
<dbReference type="AlphaFoldDB" id="A0AAE4FTU2"/>
<dbReference type="InterPro" id="IPR023198">
    <property type="entry name" value="PGP-like_dom2"/>
</dbReference>
<accession>A0AAE4FTU2</accession>
<reference evidence="2" key="1">
    <citation type="submission" date="2023-07" db="EMBL/GenBank/DDBJ databases">
        <authorList>
            <person name="Luz R."/>
            <person name="Cordeiro R."/>
            <person name="Fonseca A."/>
            <person name="Goncalves V."/>
        </authorList>
    </citation>
    <scope>NUCLEOTIDE SEQUENCE [LARGE SCALE GENOMIC DNA]</scope>
    <source>
        <strain evidence="2">BACA0444</strain>
    </source>
</reference>
<organism evidence="1 2">
    <name type="scientific">Pseudocalidococcus azoricus BACA0444</name>
    <dbReference type="NCBI Taxonomy" id="2918990"/>
    <lineage>
        <taxon>Bacteria</taxon>
        <taxon>Bacillati</taxon>
        <taxon>Cyanobacteriota</taxon>
        <taxon>Cyanophyceae</taxon>
        <taxon>Acaryochloridales</taxon>
        <taxon>Thermosynechococcaceae</taxon>
        <taxon>Pseudocalidococcus</taxon>
        <taxon>Pseudocalidococcus azoricus</taxon>
    </lineage>
</organism>
<dbReference type="EC" id="3.-.-.-" evidence="1"/>
<sequence>MVDIICGGHRFSSIRGIIFDQDGTLAHSEAYLKTITFKRARLIDAQIPGVQDPLLSAFGLENGRLNPSGLQAVGTRQENLIAAAAYIAETGRPWLESLRIAQAAFAEVDSFMQVKADHTPVFPGILELVQGLHQTGLKLGVLSADVTVNVQAFLEKYDLADYFLVQKGTDHGPSKPDPTPFLQACELLGESPETVLMVGDADVDGQMARGAGAAGMIGVAWGWSIPPQLREVDVVIREMTAIQVME</sequence>
<name>A0AAE4FTU2_9CYAN</name>
<protein>
    <submittedName>
        <fullName evidence="1">HAD family hydrolase</fullName>
        <ecNumber evidence="1">3.-.-.-</ecNumber>
    </submittedName>
</protein>
<dbReference type="EMBL" id="JAVMIP010000006">
    <property type="protein sequence ID" value="MDS3860755.1"/>
    <property type="molecule type" value="Genomic_DNA"/>
</dbReference>
<dbReference type="InterPro" id="IPR023214">
    <property type="entry name" value="HAD_sf"/>
</dbReference>
<dbReference type="Gene3D" id="1.10.150.240">
    <property type="entry name" value="Putative phosphatase, domain 2"/>
    <property type="match status" value="1"/>
</dbReference>
<dbReference type="Pfam" id="PF00702">
    <property type="entry name" value="Hydrolase"/>
    <property type="match status" value="1"/>
</dbReference>
<dbReference type="PANTHER" id="PTHR43434:SF1">
    <property type="entry name" value="PHOSPHOGLYCOLATE PHOSPHATASE"/>
    <property type="match status" value="1"/>
</dbReference>
<keyword evidence="1" id="KW-0378">Hydrolase</keyword>
<proteinExistence type="predicted"/>
<gene>
    <name evidence="1" type="ORF">RIF25_08000</name>
</gene>